<keyword evidence="2" id="KW-1185">Reference proteome</keyword>
<name>A0A445C372_ARAHY</name>
<sequence>MIKVRFHQVHVGFIFNEMISAFCSCMSKEETFAKIFVKIELTALFGKHESGYFSKTQEFK</sequence>
<accession>A0A445C372</accession>
<evidence type="ECO:0000313" key="1">
    <source>
        <dbReference type="EMBL" id="RYR45376.1"/>
    </source>
</evidence>
<organism evidence="1 2">
    <name type="scientific">Arachis hypogaea</name>
    <name type="common">Peanut</name>
    <dbReference type="NCBI Taxonomy" id="3818"/>
    <lineage>
        <taxon>Eukaryota</taxon>
        <taxon>Viridiplantae</taxon>
        <taxon>Streptophyta</taxon>
        <taxon>Embryophyta</taxon>
        <taxon>Tracheophyta</taxon>
        <taxon>Spermatophyta</taxon>
        <taxon>Magnoliopsida</taxon>
        <taxon>eudicotyledons</taxon>
        <taxon>Gunneridae</taxon>
        <taxon>Pentapetalae</taxon>
        <taxon>rosids</taxon>
        <taxon>fabids</taxon>
        <taxon>Fabales</taxon>
        <taxon>Fabaceae</taxon>
        <taxon>Papilionoideae</taxon>
        <taxon>50 kb inversion clade</taxon>
        <taxon>dalbergioids sensu lato</taxon>
        <taxon>Dalbergieae</taxon>
        <taxon>Pterocarpus clade</taxon>
        <taxon>Arachis</taxon>
    </lineage>
</organism>
<dbReference type="EMBL" id="SDMP01000007">
    <property type="protein sequence ID" value="RYR45376.1"/>
    <property type="molecule type" value="Genomic_DNA"/>
</dbReference>
<gene>
    <name evidence="1" type="ORF">Ahy_A07g031216</name>
</gene>
<reference evidence="1 2" key="1">
    <citation type="submission" date="2019-01" db="EMBL/GenBank/DDBJ databases">
        <title>Sequencing of cultivated peanut Arachis hypogaea provides insights into genome evolution and oil improvement.</title>
        <authorList>
            <person name="Chen X."/>
        </authorList>
    </citation>
    <scope>NUCLEOTIDE SEQUENCE [LARGE SCALE GENOMIC DNA]</scope>
    <source>
        <strain evidence="2">cv. Fuhuasheng</strain>
        <tissue evidence="1">Leaves</tissue>
    </source>
</reference>
<protein>
    <submittedName>
        <fullName evidence="1">Uncharacterized protein</fullName>
    </submittedName>
</protein>
<evidence type="ECO:0000313" key="2">
    <source>
        <dbReference type="Proteomes" id="UP000289738"/>
    </source>
</evidence>
<proteinExistence type="predicted"/>
<comment type="caution">
    <text evidence="1">The sequence shown here is derived from an EMBL/GenBank/DDBJ whole genome shotgun (WGS) entry which is preliminary data.</text>
</comment>
<dbReference type="Proteomes" id="UP000289738">
    <property type="component" value="Chromosome A07"/>
</dbReference>
<dbReference type="AlphaFoldDB" id="A0A445C372"/>